<gene>
    <name evidence="1" type="ORF">ASZ90_009079</name>
</gene>
<protein>
    <recommendedName>
        <fullName evidence="2">Sjogrens syndrome scleroderma autoantigen 1</fullName>
    </recommendedName>
</protein>
<dbReference type="PANTHER" id="PTHR16537:SF1">
    <property type="entry name" value="PROTEIN ZNRD2"/>
    <property type="match status" value="1"/>
</dbReference>
<comment type="caution">
    <text evidence="1">The sequence shown here is derived from an EMBL/GenBank/DDBJ whole genome shotgun (WGS) entry which is preliminary data.</text>
</comment>
<dbReference type="EMBL" id="LNQE01001094">
    <property type="protein sequence ID" value="KUG21174.1"/>
    <property type="molecule type" value="Genomic_DNA"/>
</dbReference>
<name>A0A0W8FJT0_9ZZZZ</name>
<evidence type="ECO:0008006" key="2">
    <source>
        <dbReference type="Google" id="ProtNLM"/>
    </source>
</evidence>
<sequence length="125" mass="14053">MAEYLLKGWKMLSKACKSCNSPLFEYKGEIRCVVCDETMKPAAVPEEEDVRPIPSQPDRTYEEAPEAHIAERQLALEIEQTLVYLCERIRTEPHAGDCLVLVKALREGVEALSSVTGRSGGRYPR</sequence>
<dbReference type="Pfam" id="PF06677">
    <property type="entry name" value="Auto_anti-p27"/>
    <property type="match status" value="1"/>
</dbReference>
<dbReference type="InterPro" id="IPR009563">
    <property type="entry name" value="SSSCA1"/>
</dbReference>
<dbReference type="AlphaFoldDB" id="A0A0W8FJT0"/>
<proteinExistence type="predicted"/>
<accession>A0A0W8FJT0</accession>
<dbReference type="PANTHER" id="PTHR16537">
    <property type="entry name" value="SJOEGREN SYNDROME/SCLERODERMA AUTOANTIGEN 1"/>
    <property type="match status" value="1"/>
</dbReference>
<reference evidence="1" key="1">
    <citation type="journal article" date="2015" name="Proc. Natl. Acad. Sci. U.S.A.">
        <title>Networks of energetic and metabolic interactions define dynamics in microbial communities.</title>
        <authorList>
            <person name="Embree M."/>
            <person name="Liu J.K."/>
            <person name="Al-Bassam M.M."/>
            <person name="Zengler K."/>
        </authorList>
    </citation>
    <scope>NUCLEOTIDE SEQUENCE</scope>
</reference>
<organism evidence="1">
    <name type="scientific">hydrocarbon metagenome</name>
    <dbReference type="NCBI Taxonomy" id="938273"/>
    <lineage>
        <taxon>unclassified sequences</taxon>
        <taxon>metagenomes</taxon>
        <taxon>ecological metagenomes</taxon>
    </lineage>
</organism>
<dbReference type="InterPro" id="IPR051888">
    <property type="entry name" value="UPF0148_domain"/>
</dbReference>
<evidence type="ECO:0000313" key="1">
    <source>
        <dbReference type="EMBL" id="KUG21174.1"/>
    </source>
</evidence>